<dbReference type="Gene3D" id="3.30.300.30">
    <property type="match status" value="1"/>
</dbReference>
<name>A0ABT5ZL12_9ACTN</name>
<dbReference type="InterPro" id="IPR000873">
    <property type="entry name" value="AMP-dep_synth/lig_dom"/>
</dbReference>
<comment type="caution">
    <text evidence="2">The sequence shown here is derived from an EMBL/GenBank/DDBJ whole genome shotgun (WGS) entry which is preliminary data.</text>
</comment>
<sequence>MSAAETADLLGSRGTVRRLEDWVRRVALRSPDLDALRIGTRSVTYAELMQTADRWAAVLRSARPDSAPRAIGVLTGRSFTGYTGILAAMVAGAAVYPLAPDTPLSRIEALFRSDALDALIVDEDGAARLADLARMCDLPPIFAPEVGSASLTMPGIRVLTRNCRVGDPRRRPMDIAYVLFTSGSTGRPKGVPITHNNMHHFLTNILDRYDFIPDDVFTQTFDLTFDLAFFDLFVAWACGGTAVRTPPSAFARISDFVAREGITVWFSVPSAISVVRGLRGLAADSLPSLRWSLFCGEPLLWQDVTAWQAAAPRSELENVYGPTELTIACSAFRCPREGVQPGAYGIVPIGDLFPGLECLLRDESGNLNEEQGELCVTGDQMFSGYLDSRDDVRRFMDHAGRRWYRTGDVVRKVEGAGLLYLGRTDDQTKVRGYRIELREIEYHLRSITGVRAACVVPVGVGAQRRLVAYYAGSRLTRRQLNESLRRVLPSFMLPHDYVLLERLPVNSRGKVDKHALSAEAASRRLRP</sequence>
<dbReference type="Proteomes" id="UP001216579">
    <property type="component" value="Unassembled WGS sequence"/>
</dbReference>
<dbReference type="InterPro" id="IPR020845">
    <property type="entry name" value="AMP-binding_CS"/>
</dbReference>
<dbReference type="PANTHER" id="PTHR45527:SF1">
    <property type="entry name" value="FATTY ACID SYNTHASE"/>
    <property type="match status" value="1"/>
</dbReference>
<dbReference type="PANTHER" id="PTHR45527">
    <property type="entry name" value="NONRIBOSOMAL PEPTIDE SYNTHETASE"/>
    <property type="match status" value="1"/>
</dbReference>
<reference evidence="2 3" key="1">
    <citation type="submission" date="2023-03" db="EMBL/GenBank/DDBJ databases">
        <title>Draft genome sequence of Streptomyces sp. RB6PN23 isolated from peat swamp forest in Thailand.</title>
        <authorList>
            <person name="Klaysubun C."/>
            <person name="Duangmal K."/>
        </authorList>
    </citation>
    <scope>NUCLEOTIDE SEQUENCE [LARGE SCALE GENOMIC DNA]</scope>
    <source>
        <strain evidence="2 3">RB6PN23</strain>
    </source>
</reference>
<evidence type="ECO:0000313" key="2">
    <source>
        <dbReference type="EMBL" id="MDF3290275.1"/>
    </source>
</evidence>
<dbReference type="InterPro" id="IPR045851">
    <property type="entry name" value="AMP-bd_C_sf"/>
</dbReference>
<dbReference type="Gene3D" id="3.40.50.12780">
    <property type="entry name" value="N-terminal domain of ligase-like"/>
    <property type="match status" value="1"/>
</dbReference>
<accession>A0ABT5ZL12</accession>
<dbReference type="InterPro" id="IPR042099">
    <property type="entry name" value="ANL_N_sf"/>
</dbReference>
<organism evidence="2 3">
    <name type="scientific">Streptomyces silvisoli</name>
    <dbReference type="NCBI Taxonomy" id="3034235"/>
    <lineage>
        <taxon>Bacteria</taxon>
        <taxon>Bacillati</taxon>
        <taxon>Actinomycetota</taxon>
        <taxon>Actinomycetes</taxon>
        <taxon>Kitasatosporales</taxon>
        <taxon>Streptomycetaceae</taxon>
        <taxon>Streptomyces</taxon>
    </lineage>
</organism>
<gene>
    <name evidence="2" type="ORF">P3G67_13670</name>
</gene>
<evidence type="ECO:0000313" key="3">
    <source>
        <dbReference type="Proteomes" id="UP001216579"/>
    </source>
</evidence>
<proteinExistence type="predicted"/>
<dbReference type="SUPFAM" id="SSF56801">
    <property type="entry name" value="Acetyl-CoA synthetase-like"/>
    <property type="match status" value="1"/>
</dbReference>
<dbReference type="Pfam" id="PF00501">
    <property type="entry name" value="AMP-binding"/>
    <property type="match status" value="1"/>
</dbReference>
<evidence type="ECO:0000259" key="1">
    <source>
        <dbReference type="Pfam" id="PF00501"/>
    </source>
</evidence>
<feature type="domain" description="AMP-dependent synthetase/ligase" evidence="1">
    <location>
        <begin position="24"/>
        <end position="386"/>
    </location>
</feature>
<dbReference type="RefSeq" id="WP_276093712.1">
    <property type="nucleotide sequence ID" value="NZ_JARJBC010000007.1"/>
</dbReference>
<protein>
    <submittedName>
        <fullName evidence="2">AMP-binding protein</fullName>
    </submittedName>
</protein>
<keyword evidence="3" id="KW-1185">Reference proteome</keyword>
<dbReference type="PROSITE" id="PS00455">
    <property type="entry name" value="AMP_BINDING"/>
    <property type="match status" value="1"/>
</dbReference>
<dbReference type="EMBL" id="JARJBC010000007">
    <property type="protein sequence ID" value="MDF3290275.1"/>
    <property type="molecule type" value="Genomic_DNA"/>
</dbReference>